<gene>
    <name evidence="1" type="ORF">METZ01_LOCUS90315</name>
</gene>
<dbReference type="SUPFAM" id="SSF49785">
    <property type="entry name" value="Galactose-binding domain-like"/>
    <property type="match status" value="1"/>
</dbReference>
<feature type="non-terminal residue" evidence="1">
    <location>
        <position position="92"/>
    </location>
</feature>
<reference evidence="1" key="1">
    <citation type="submission" date="2018-05" db="EMBL/GenBank/DDBJ databases">
        <authorList>
            <person name="Lanie J.A."/>
            <person name="Ng W.-L."/>
            <person name="Kazmierczak K.M."/>
            <person name="Andrzejewski T.M."/>
            <person name="Davidsen T.M."/>
            <person name="Wayne K.J."/>
            <person name="Tettelin H."/>
            <person name="Glass J.I."/>
            <person name="Rusch D."/>
            <person name="Podicherti R."/>
            <person name="Tsui H.-C.T."/>
            <person name="Winkler M.E."/>
        </authorList>
    </citation>
    <scope>NUCLEOTIDE SEQUENCE</scope>
</reference>
<protein>
    <recommendedName>
        <fullName evidence="2">Bacterial alpha-L-rhamnosidase N-terminal domain-containing protein</fullName>
    </recommendedName>
</protein>
<dbReference type="EMBL" id="UINC01008317">
    <property type="protein sequence ID" value="SVA37461.1"/>
    <property type="molecule type" value="Genomic_DNA"/>
</dbReference>
<dbReference type="Gene3D" id="2.60.120.260">
    <property type="entry name" value="Galactose-binding domain-like"/>
    <property type="match status" value="1"/>
</dbReference>
<name>A0A381VBT7_9ZZZZ</name>
<sequence length="92" mass="10867">MDNFNLPKDLFWIGLNNSFDLHETYFRFRKLFKVKEISKKTDLYITADSRYVLWINSKLICRGPSRSNPCNQIIDVIDITKHIIEGDNIICV</sequence>
<dbReference type="AlphaFoldDB" id="A0A381VBT7"/>
<proteinExistence type="predicted"/>
<organism evidence="1">
    <name type="scientific">marine metagenome</name>
    <dbReference type="NCBI Taxonomy" id="408172"/>
    <lineage>
        <taxon>unclassified sequences</taxon>
        <taxon>metagenomes</taxon>
        <taxon>ecological metagenomes</taxon>
    </lineage>
</organism>
<dbReference type="InterPro" id="IPR008979">
    <property type="entry name" value="Galactose-bd-like_sf"/>
</dbReference>
<evidence type="ECO:0000313" key="1">
    <source>
        <dbReference type="EMBL" id="SVA37461.1"/>
    </source>
</evidence>
<evidence type="ECO:0008006" key="2">
    <source>
        <dbReference type="Google" id="ProtNLM"/>
    </source>
</evidence>
<accession>A0A381VBT7</accession>